<feature type="region of interest" description="Disordered" evidence="1">
    <location>
        <begin position="59"/>
        <end position="152"/>
    </location>
</feature>
<evidence type="ECO:0000256" key="2">
    <source>
        <dbReference type="SAM" id="Phobius"/>
    </source>
</evidence>
<name>A0A1G9VQ65_9PROT</name>
<dbReference type="Proteomes" id="UP000199759">
    <property type="component" value="Unassembled WGS sequence"/>
</dbReference>
<evidence type="ECO:0000313" key="3">
    <source>
        <dbReference type="EMBL" id="SDM74247.1"/>
    </source>
</evidence>
<dbReference type="EMBL" id="FNHG01000020">
    <property type="protein sequence ID" value="SDM74247.1"/>
    <property type="molecule type" value="Genomic_DNA"/>
</dbReference>
<dbReference type="STRING" id="144026.SAMN04488568_12039"/>
<dbReference type="OrthoDB" id="9807941at2"/>
<reference evidence="3 4" key="1">
    <citation type="submission" date="2016-10" db="EMBL/GenBank/DDBJ databases">
        <authorList>
            <person name="de Groot N.N."/>
        </authorList>
    </citation>
    <scope>NUCLEOTIDE SEQUENCE [LARGE SCALE GENOMIC DNA]</scope>
    <source>
        <strain evidence="3 4">DSM 16077</strain>
    </source>
</reference>
<keyword evidence="4" id="KW-1185">Reference proteome</keyword>
<keyword evidence="2" id="KW-0812">Transmembrane</keyword>
<feature type="compositionally biased region" description="Low complexity" evidence="1">
    <location>
        <begin position="125"/>
        <end position="142"/>
    </location>
</feature>
<feature type="compositionally biased region" description="Low complexity" evidence="1">
    <location>
        <begin position="89"/>
        <end position="117"/>
    </location>
</feature>
<evidence type="ECO:0000256" key="1">
    <source>
        <dbReference type="SAM" id="MobiDB-lite"/>
    </source>
</evidence>
<keyword evidence="2" id="KW-0472">Membrane</keyword>
<keyword evidence="2" id="KW-1133">Transmembrane helix</keyword>
<sequence>MFWLVWQIGFLILAAFGFGVLTGWKVWSGEARSAEADKALADVIALRRENENLARRLGEAETRAVAARQQPAGAVKTGHADMPESKAQPVSAKPAASAEPKSASTKSVAPKPAAKKSSPPKPAAEKPAAPKPAASKPVAPAPTEAGRQDDLTVIKGLGPKAAASLKAAGVVSLTQIAAWSEADIASWDERINGRGRIVRDDWVGQAKKLSA</sequence>
<feature type="transmembrane region" description="Helical" evidence="2">
    <location>
        <begin position="6"/>
        <end position="24"/>
    </location>
</feature>
<dbReference type="RefSeq" id="WP_091771539.1">
    <property type="nucleotide sequence ID" value="NZ_FNHG01000020.1"/>
</dbReference>
<gene>
    <name evidence="3" type="ORF">SAMN04488568_12039</name>
</gene>
<dbReference type="Gene3D" id="1.10.150.20">
    <property type="entry name" value="5' to 3' exonuclease, C-terminal subdomain"/>
    <property type="match status" value="1"/>
</dbReference>
<accession>A0A1G9VQ65</accession>
<evidence type="ECO:0000313" key="4">
    <source>
        <dbReference type="Proteomes" id="UP000199759"/>
    </source>
</evidence>
<dbReference type="AlphaFoldDB" id="A0A1G9VQ65"/>
<organism evidence="3 4">
    <name type="scientific">Maricaulis salignorans</name>
    <dbReference type="NCBI Taxonomy" id="144026"/>
    <lineage>
        <taxon>Bacteria</taxon>
        <taxon>Pseudomonadati</taxon>
        <taxon>Pseudomonadota</taxon>
        <taxon>Alphaproteobacteria</taxon>
        <taxon>Maricaulales</taxon>
        <taxon>Maricaulaceae</taxon>
        <taxon>Maricaulis</taxon>
    </lineage>
</organism>
<proteinExistence type="predicted"/>
<protein>
    <submittedName>
        <fullName evidence="3">NADH-quinone oxidoreductase subunit E</fullName>
    </submittedName>
</protein>